<evidence type="ECO:0000256" key="1">
    <source>
        <dbReference type="SAM" id="SignalP"/>
    </source>
</evidence>
<dbReference type="EMBL" id="GGEC01069229">
    <property type="protein sequence ID" value="MBX49713.1"/>
    <property type="molecule type" value="Transcribed_RNA"/>
</dbReference>
<organism evidence="2">
    <name type="scientific">Rhizophora mucronata</name>
    <name type="common">Asiatic mangrove</name>
    <dbReference type="NCBI Taxonomy" id="61149"/>
    <lineage>
        <taxon>Eukaryota</taxon>
        <taxon>Viridiplantae</taxon>
        <taxon>Streptophyta</taxon>
        <taxon>Embryophyta</taxon>
        <taxon>Tracheophyta</taxon>
        <taxon>Spermatophyta</taxon>
        <taxon>Magnoliopsida</taxon>
        <taxon>eudicotyledons</taxon>
        <taxon>Gunneridae</taxon>
        <taxon>Pentapetalae</taxon>
        <taxon>rosids</taxon>
        <taxon>fabids</taxon>
        <taxon>Malpighiales</taxon>
        <taxon>Rhizophoraceae</taxon>
        <taxon>Rhizophora</taxon>
    </lineage>
</organism>
<reference evidence="2" key="1">
    <citation type="submission" date="2018-02" db="EMBL/GenBank/DDBJ databases">
        <title>Rhizophora mucronata_Transcriptome.</title>
        <authorList>
            <person name="Meera S.P."/>
            <person name="Sreeshan A."/>
            <person name="Augustine A."/>
        </authorList>
    </citation>
    <scope>NUCLEOTIDE SEQUENCE</scope>
    <source>
        <tissue evidence="2">Leaf</tissue>
    </source>
</reference>
<protein>
    <submittedName>
        <fullName evidence="2">Uncharacterized protein MANES_02G067600</fullName>
    </submittedName>
</protein>
<keyword evidence="1" id="KW-0732">Signal</keyword>
<proteinExistence type="predicted"/>
<feature type="chain" id="PRO_5015198182" evidence="1">
    <location>
        <begin position="17"/>
        <end position="52"/>
    </location>
</feature>
<accession>A0A2P2P4Z8</accession>
<dbReference type="AlphaFoldDB" id="A0A2P2P4Z8"/>
<name>A0A2P2P4Z8_RHIMU</name>
<feature type="signal peptide" evidence="1">
    <location>
        <begin position="1"/>
        <end position="16"/>
    </location>
</feature>
<evidence type="ECO:0000313" key="2">
    <source>
        <dbReference type="EMBL" id="MBX49713.1"/>
    </source>
</evidence>
<sequence length="52" mass="5541">MSFSTFILLSNLGCCAENLPIISGFTPQLLRSSTARAANSLPNLDLKIPCIS</sequence>